<dbReference type="Proteomes" id="UP001164746">
    <property type="component" value="Chromosome 10"/>
</dbReference>
<keyword evidence="4" id="KW-0904">Protein phosphatase</keyword>
<dbReference type="InterPro" id="IPR029021">
    <property type="entry name" value="Prot-tyrosine_phosphatase-like"/>
</dbReference>
<keyword evidence="3" id="KW-0378">Hydrolase</keyword>
<dbReference type="EMBL" id="CP111021">
    <property type="protein sequence ID" value="WAR16785.1"/>
    <property type="molecule type" value="Genomic_DNA"/>
</dbReference>
<evidence type="ECO:0000256" key="3">
    <source>
        <dbReference type="ARBA" id="ARBA00022801"/>
    </source>
</evidence>
<dbReference type="InterPro" id="IPR002049">
    <property type="entry name" value="LE_dom"/>
</dbReference>
<evidence type="ECO:0000259" key="6">
    <source>
        <dbReference type="PROSITE" id="PS50055"/>
    </source>
</evidence>
<keyword evidence="5" id="KW-1133">Transmembrane helix</keyword>
<sequence>MSKQWVYMYYIQRLCWLHRWVFSESLRLFTLSSILYIMRSTKCTSCTNGRFGHMCQYQCTEDCDNGNCDSSKASCLCNSNFAGEKCDQCVAWYFGNDCKQRCSEGCSISCNRFYGSCTCKAGWAGNRCDTCADNYFGYMCNGQCNSNCVTCTGEYNCQHCIAGRYGYNCQNRCGKGCINNSCDIHSGYCQCKSSNFVGSTSFLYCHECIPGQYGQTCELRCPHKCHNCDNEYNCSSCTIGYFGESCQIPCPDGCEGNTCKKEDGSCESCRRGYFGRNCSVSCPDSCLLCDQHGFCSECKPGYSNTREQCSCRTDICVNPLNCNACANTSYFEHNNECCLCNLDNCVSCATTADTVNCKMCKGGNFPNPNGQCETCSFQCVNTECDSSSGKCLQGCIHGYWNNTCDQKCDPECLSCKQTDGSCTHCKNNTKFGPYCRLECSTTCKHSVCGFDGHCTNGCMTNTYGKRCENTCNGYCITQNNRTVCSEETGMCLYGCQTGYNGSFCPQVMEVEAEKHPSSTAAIGGGIGGGIIALAVIVIVGLFLLRKRRVNLGKKSQPPEKELENLSALYATVNKGRASQVDYANDNTGNFHSVTIIENPTHQNRPPNAPGKETSHTLTENNLEIDEDDASAREIAVIFEESGGVYYNSAKEVSKFKLHVADLPEYVRNISLKDLEEEFQKIPYGLVKPFAVSQTKLNIHRNRYKGIYPCKNRFSLYQDFIEAYTICSHFICTFTAAFMTAIDDDDTRVVVRGGNSDYINASYIDGFGKRNAYIATLGPMAKQLGEFGQFWRMVWQQKVEKIVMLTNLVEGMVRKPNASSIGQIIINVKYTEK</sequence>
<name>A0ABY7F3R7_MYAAR</name>
<dbReference type="Pfam" id="PF00102">
    <property type="entry name" value="Y_phosphatase"/>
    <property type="match status" value="1"/>
</dbReference>
<dbReference type="SUPFAM" id="SSF52799">
    <property type="entry name" value="(Phosphotyrosine protein) phosphatases II"/>
    <property type="match status" value="1"/>
</dbReference>
<dbReference type="InterPro" id="IPR000742">
    <property type="entry name" value="EGF"/>
</dbReference>
<gene>
    <name evidence="7" type="ORF">MAR_031379</name>
</gene>
<dbReference type="Gene3D" id="2.170.300.10">
    <property type="entry name" value="Tie2 ligand-binding domain superfamily"/>
    <property type="match status" value="1"/>
</dbReference>
<keyword evidence="5" id="KW-0812">Transmembrane</keyword>
<evidence type="ECO:0000256" key="2">
    <source>
        <dbReference type="ARBA" id="ARBA00013064"/>
    </source>
</evidence>
<evidence type="ECO:0000256" key="4">
    <source>
        <dbReference type="ARBA" id="ARBA00022912"/>
    </source>
</evidence>
<keyword evidence="8" id="KW-1185">Reference proteome</keyword>
<evidence type="ECO:0000313" key="7">
    <source>
        <dbReference type="EMBL" id="WAR16785.1"/>
    </source>
</evidence>
<accession>A0ABY7F3R7</accession>
<dbReference type="PROSITE" id="PS01248">
    <property type="entry name" value="EGF_LAM_1"/>
    <property type="match status" value="1"/>
</dbReference>
<evidence type="ECO:0000313" key="8">
    <source>
        <dbReference type="Proteomes" id="UP001164746"/>
    </source>
</evidence>
<reference evidence="7" key="1">
    <citation type="submission" date="2022-11" db="EMBL/GenBank/DDBJ databases">
        <title>Centuries of genome instability and evolution in soft-shell clam transmissible cancer (bioRxiv).</title>
        <authorList>
            <person name="Hart S.F.M."/>
            <person name="Yonemitsu M.A."/>
            <person name="Giersch R.M."/>
            <person name="Beal B.F."/>
            <person name="Arriagada G."/>
            <person name="Davis B.W."/>
            <person name="Ostrander E.A."/>
            <person name="Goff S.P."/>
            <person name="Metzger M.J."/>
        </authorList>
    </citation>
    <scope>NUCLEOTIDE SEQUENCE</scope>
    <source>
        <strain evidence="7">MELC-2E11</strain>
        <tissue evidence="7">Siphon/mantle</tissue>
    </source>
</reference>
<dbReference type="PANTHER" id="PTHR19134">
    <property type="entry name" value="RECEPTOR-TYPE TYROSINE-PROTEIN PHOSPHATASE"/>
    <property type="match status" value="1"/>
</dbReference>
<keyword evidence="5" id="KW-0472">Membrane</keyword>
<dbReference type="InterPro" id="IPR000242">
    <property type="entry name" value="PTP_cat"/>
</dbReference>
<evidence type="ECO:0000256" key="1">
    <source>
        <dbReference type="ARBA" id="ARBA00009580"/>
    </source>
</evidence>
<dbReference type="InterPro" id="IPR050348">
    <property type="entry name" value="Protein-Tyr_Phosphatase"/>
</dbReference>
<feature type="domain" description="Tyrosine-protein phosphatase" evidence="6">
    <location>
        <begin position="674"/>
        <end position="814"/>
    </location>
</feature>
<evidence type="ECO:0000256" key="5">
    <source>
        <dbReference type="SAM" id="Phobius"/>
    </source>
</evidence>
<dbReference type="EC" id="3.1.3.48" evidence="2"/>
<protein>
    <recommendedName>
        <fullName evidence="2">protein-tyrosine-phosphatase</fullName>
        <ecNumber evidence="2">3.1.3.48</ecNumber>
    </recommendedName>
</protein>
<proteinExistence type="inferred from homology"/>
<dbReference type="PANTHER" id="PTHR19134:SF562">
    <property type="entry name" value="PROTEIN-TYROSINE-PHOSPHATASE"/>
    <property type="match status" value="1"/>
</dbReference>
<organism evidence="7 8">
    <name type="scientific">Mya arenaria</name>
    <name type="common">Soft-shell clam</name>
    <dbReference type="NCBI Taxonomy" id="6604"/>
    <lineage>
        <taxon>Eukaryota</taxon>
        <taxon>Metazoa</taxon>
        <taxon>Spiralia</taxon>
        <taxon>Lophotrochozoa</taxon>
        <taxon>Mollusca</taxon>
        <taxon>Bivalvia</taxon>
        <taxon>Autobranchia</taxon>
        <taxon>Heteroconchia</taxon>
        <taxon>Euheterodonta</taxon>
        <taxon>Imparidentia</taxon>
        <taxon>Neoheterodontei</taxon>
        <taxon>Myida</taxon>
        <taxon>Myoidea</taxon>
        <taxon>Myidae</taxon>
        <taxon>Mya</taxon>
    </lineage>
</organism>
<dbReference type="SMART" id="SM00180">
    <property type="entry name" value="EGF_Lam"/>
    <property type="match status" value="2"/>
</dbReference>
<feature type="transmembrane region" description="Helical" evidence="5">
    <location>
        <begin position="520"/>
        <end position="544"/>
    </location>
</feature>
<dbReference type="PROSITE" id="PS50055">
    <property type="entry name" value="TYR_PHOSPHATASE_PTP"/>
    <property type="match status" value="1"/>
</dbReference>
<comment type="similarity">
    <text evidence="1">Belongs to the protein-tyrosine phosphatase family.</text>
</comment>
<dbReference type="SMART" id="SM00181">
    <property type="entry name" value="EGF"/>
    <property type="match status" value="9"/>
</dbReference>
<dbReference type="PRINTS" id="PR00011">
    <property type="entry name" value="EGFLAMININ"/>
</dbReference>
<dbReference type="Gene3D" id="3.90.190.10">
    <property type="entry name" value="Protein tyrosine phosphatase superfamily"/>
    <property type="match status" value="1"/>
</dbReference>